<gene>
    <name evidence="1" type="ORF">ACEZDG_22155</name>
</gene>
<dbReference type="Proteomes" id="UP001592582">
    <property type="component" value="Unassembled WGS sequence"/>
</dbReference>
<proteinExistence type="predicted"/>
<dbReference type="InterPro" id="IPR005119">
    <property type="entry name" value="LysR_subst-bd"/>
</dbReference>
<dbReference type="PANTHER" id="PTHR30346">
    <property type="entry name" value="TRANSCRIPTIONAL DUAL REGULATOR HCAR-RELATED"/>
    <property type="match status" value="1"/>
</dbReference>
<dbReference type="PROSITE" id="PS50931">
    <property type="entry name" value="HTH_LYSR"/>
    <property type="match status" value="1"/>
</dbReference>
<dbReference type="Pfam" id="PF03466">
    <property type="entry name" value="LysR_substrate"/>
    <property type="match status" value="1"/>
</dbReference>
<dbReference type="EMBL" id="JBHEZX010000009">
    <property type="protein sequence ID" value="MFC1411973.1"/>
    <property type="molecule type" value="Genomic_DNA"/>
</dbReference>
<protein>
    <submittedName>
        <fullName evidence="1">LysR family transcriptional regulator</fullName>
    </submittedName>
</protein>
<evidence type="ECO:0000313" key="1">
    <source>
        <dbReference type="EMBL" id="MFC1411973.1"/>
    </source>
</evidence>
<dbReference type="PANTHER" id="PTHR30346:SF0">
    <property type="entry name" value="HCA OPERON TRANSCRIPTIONAL ACTIVATOR HCAR"/>
    <property type="match status" value="1"/>
</dbReference>
<accession>A0ABV6VEA0</accession>
<dbReference type="SUPFAM" id="SSF46785">
    <property type="entry name" value="Winged helix' DNA-binding domain"/>
    <property type="match status" value="1"/>
</dbReference>
<keyword evidence="2" id="KW-1185">Reference proteome</keyword>
<dbReference type="InterPro" id="IPR036388">
    <property type="entry name" value="WH-like_DNA-bd_sf"/>
</dbReference>
<dbReference type="PRINTS" id="PR00039">
    <property type="entry name" value="HTHLYSR"/>
</dbReference>
<organism evidence="1 2">
    <name type="scientific">Streptacidiphilus alkalitolerans</name>
    <dbReference type="NCBI Taxonomy" id="3342712"/>
    <lineage>
        <taxon>Bacteria</taxon>
        <taxon>Bacillati</taxon>
        <taxon>Actinomycetota</taxon>
        <taxon>Actinomycetes</taxon>
        <taxon>Kitasatosporales</taxon>
        <taxon>Streptomycetaceae</taxon>
        <taxon>Streptacidiphilus</taxon>
    </lineage>
</organism>
<dbReference type="InterPro" id="IPR036390">
    <property type="entry name" value="WH_DNA-bd_sf"/>
</dbReference>
<sequence>MPLNREARGYSSMMEFRQLEAFAAVASELHFGRAAQKLYVSQPTVSELVRRLERELHTPLFTRTTRRVALTAAGVELLPYAKSILADATAATAAVQRVTEGQGGTVRVGLTPPAAPVLAPHLVRAFQRSAPRVTVRLEQMWLPTLTEAVITGAVDVALSCGLPPDPHQGHGDGDVVSAVCAAEPLLVGLRPEHRYAGQAAVSLEDLAHDVLGATRVGLFPAWALAQRQALEAAGVHPPAVDLLDTDLAATHWFAQPEVDWILLIGSLASSHTETVVLPVAPSRPVPFTLRWNPARAQPAAVAAFVHTALSTDPPAGWSSPSDTP</sequence>
<dbReference type="SUPFAM" id="SSF53850">
    <property type="entry name" value="Periplasmic binding protein-like II"/>
    <property type="match status" value="1"/>
</dbReference>
<dbReference type="Gene3D" id="1.10.10.10">
    <property type="entry name" value="Winged helix-like DNA-binding domain superfamily/Winged helix DNA-binding domain"/>
    <property type="match status" value="1"/>
</dbReference>
<evidence type="ECO:0000313" key="2">
    <source>
        <dbReference type="Proteomes" id="UP001592582"/>
    </source>
</evidence>
<dbReference type="Gene3D" id="3.40.190.290">
    <property type="match status" value="1"/>
</dbReference>
<reference evidence="1 2" key="1">
    <citation type="submission" date="2024-09" db="EMBL/GenBank/DDBJ databases">
        <authorList>
            <person name="Lee S.D."/>
        </authorList>
    </citation>
    <scope>NUCLEOTIDE SEQUENCE [LARGE SCALE GENOMIC DNA]</scope>
    <source>
        <strain evidence="1 2">N1-1</strain>
    </source>
</reference>
<comment type="caution">
    <text evidence="1">The sequence shown here is derived from an EMBL/GenBank/DDBJ whole genome shotgun (WGS) entry which is preliminary data.</text>
</comment>
<dbReference type="Pfam" id="PF00126">
    <property type="entry name" value="HTH_1"/>
    <property type="match status" value="1"/>
</dbReference>
<dbReference type="InterPro" id="IPR000847">
    <property type="entry name" value="LysR_HTH_N"/>
</dbReference>
<name>A0ABV6VEA0_9ACTN</name>